<keyword evidence="1" id="KW-0812">Transmembrane</keyword>
<sequence>MQKILKNKKKSAGGFTIIETLFGVSIFVLVMLALTFFSRNIWSYSSFISASLTDADTGRQTIKTMTSEIRTASAANTGAYVISLANADAFTFYSDIDDDGLKEKVRYFLNGPLLQKGVIKPTGSPLTYSGTETILTLVSNVTNSSVFEYYNKDYAGTEAPLSFPVNIPSVRLIKITVTTDKDANRPPAPMTFSTQVSIRNLKDNL</sequence>
<organism evidence="2 3">
    <name type="scientific">Candidatus Nomurabacteria bacterium GW2011_GWA1_36_15</name>
    <dbReference type="NCBI Taxonomy" id="1618728"/>
    <lineage>
        <taxon>Bacteria</taxon>
        <taxon>Candidatus Nomuraibacteriota</taxon>
    </lineage>
</organism>
<keyword evidence="1" id="KW-0472">Membrane</keyword>
<evidence type="ECO:0000313" key="2">
    <source>
        <dbReference type="EMBL" id="KKP98318.1"/>
    </source>
</evidence>
<dbReference type="AlphaFoldDB" id="A0A0G0DYJ2"/>
<name>A0A0G0DYJ2_9BACT</name>
<dbReference type="Proteomes" id="UP000034606">
    <property type="component" value="Unassembled WGS sequence"/>
</dbReference>
<keyword evidence="1" id="KW-1133">Transmembrane helix</keyword>
<gene>
    <name evidence="2" type="ORF">US05_C0005G0022</name>
</gene>
<reference evidence="2 3" key="1">
    <citation type="journal article" date="2015" name="Nature">
        <title>rRNA introns, odd ribosomes, and small enigmatic genomes across a large radiation of phyla.</title>
        <authorList>
            <person name="Brown C.T."/>
            <person name="Hug L.A."/>
            <person name="Thomas B.C."/>
            <person name="Sharon I."/>
            <person name="Castelle C.J."/>
            <person name="Singh A."/>
            <person name="Wilkins M.J."/>
            <person name="Williams K.H."/>
            <person name="Banfield J.F."/>
        </authorList>
    </citation>
    <scope>NUCLEOTIDE SEQUENCE [LARGE SCALE GENOMIC DNA]</scope>
</reference>
<protein>
    <submittedName>
        <fullName evidence="2">Uncharacterized protein</fullName>
    </submittedName>
</protein>
<proteinExistence type="predicted"/>
<comment type="caution">
    <text evidence="2">The sequence shown here is derived from an EMBL/GenBank/DDBJ whole genome shotgun (WGS) entry which is preliminary data.</text>
</comment>
<evidence type="ECO:0000313" key="3">
    <source>
        <dbReference type="Proteomes" id="UP000034606"/>
    </source>
</evidence>
<feature type="transmembrane region" description="Helical" evidence="1">
    <location>
        <begin position="12"/>
        <end position="37"/>
    </location>
</feature>
<accession>A0A0G0DYJ2</accession>
<dbReference type="EMBL" id="LBRM01000005">
    <property type="protein sequence ID" value="KKP98318.1"/>
    <property type="molecule type" value="Genomic_DNA"/>
</dbReference>
<evidence type="ECO:0000256" key="1">
    <source>
        <dbReference type="SAM" id="Phobius"/>
    </source>
</evidence>